<dbReference type="InterPro" id="IPR043132">
    <property type="entry name" value="BCAT-like_C"/>
</dbReference>
<dbReference type="Proteomes" id="UP000306985">
    <property type="component" value="Unassembled WGS sequence"/>
</dbReference>
<reference evidence="2 3" key="1">
    <citation type="submission" date="2019-05" db="EMBL/GenBank/DDBJ databases">
        <title>Nakamurella sp. N5BH11, whole genome shotgun sequence.</title>
        <authorList>
            <person name="Tuo L."/>
        </authorList>
    </citation>
    <scope>NUCLEOTIDE SEQUENCE [LARGE SCALE GENOMIC DNA]</scope>
    <source>
        <strain evidence="2 3">N5BH11</strain>
    </source>
</reference>
<dbReference type="AlphaFoldDB" id="A0A4U6QCK6"/>
<evidence type="ECO:0000313" key="2">
    <source>
        <dbReference type="EMBL" id="TKV57682.1"/>
    </source>
</evidence>
<sequence length="320" mass="33052">MSYGDPVTERANECVVALLDGTVQSVDVPLLRPDDLAVLRGEGVFETTLAVDGEPRDLDDHLARLAVSAELTDVVVPEPDRWRTAVEAGLAAWSSGRSPDGPAPDEAVVRLIAPRGPEGAPEAAGYVMVSALPAVSRRQRATGVRVVLLDRGFTPSGAAAAPWLLAQAKTLSYGINMAALRWARSQGADDAVFVAGGADATHRSAGEREVLEAPTSSVVLARRTPSGERTLVTPTLDGVLDGITVRRLLAAAGAAGWATTRATVTIDDLHAADGIWLVSSARLLAPVTAIDGIARDDGDLTREIAALLDVPGGGTGPASA</sequence>
<evidence type="ECO:0000313" key="3">
    <source>
        <dbReference type="Proteomes" id="UP000306985"/>
    </source>
</evidence>
<dbReference type="PANTHER" id="PTHR42743">
    <property type="entry name" value="AMINO-ACID AMINOTRANSFERASE"/>
    <property type="match status" value="1"/>
</dbReference>
<proteinExistence type="inferred from homology"/>
<dbReference type="InterPro" id="IPR036038">
    <property type="entry name" value="Aminotransferase-like"/>
</dbReference>
<gene>
    <name evidence="2" type="ORF">FDO65_16145</name>
</gene>
<protein>
    <submittedName>
        <fullName evidence="2">Aminodeoxychorismate lyase</fullName>
    </submittedName>
</protein>
<comment type="similarity">
    <text evidence="1">Belongs to the class-IV pyridoxal-phosphate-dependent aminotransferase family.</text>
</comment>
<keyword evidence="2" id="KW-0456">Lyase</keyword>
<dbReference type="InterPro" id="IPR043131">
    <property type="entry name" value="BCAT-like_N"/>
</dbReference>
<dbReference type="InterPro" id="IPR050571">
    <property type="entry name" value="Class-IV_PLP-Dep_Aminotrnsfr"/>
</dbReference>
<name>A0A4U6QCK6_9ACTN</name>
<organism evidence="2 3">
    <name type="scientific">Nakamurella flava</name>
    <dbReference type="NCBI Taxonomy" id="2576308"/>
    <lineage>
        <taxon>Bacteria</taxon>
        <taxon>Bacillati</taxon>
        <taxon>Actinomycetota</taxon>
        <taxon>Actinomycetes</taxon>
        <taxon>Nakamurellales</taxon>
        <taxon>Nakamurellaceae</taxon>
        <taxon>Nakamurella</taxon>
    </lineage>
</organism>
<dbReference type="GO" id="GO:0016829">
    <property type="term" value="F:lyase activity"/>
    <property type="evidence" value="ECO:0007669"/>
    <property type="project" value="UniProtKB-KW"/>
</dbReference>
<dbReference type="GO" id="GO:0046394">
    <property type="term" value="P:carboxylic acid biosynthetic process"/>
    <property type="evidence" value="ECO:0007669"/>
    <property type="project" value="UniProtKB-ARBA"/>
</dbReference>
<dbReference type="GO" id="GO:0005829">
    <property type="term" value="C:cytosol"/>
    <property type="evidence" value="ECO:0007669"/>
    <property type="project" value="TreeGrafter"/>
</dbReference>
<dbReference type="PANTHER" id="PTHR42743:SF11">
    <property type="entry name" value="AMINODEOXYCHORISMATE LYASE"/>
    <property type="match status" value="1"/>
</dbReference>
<dbReference type="InterPro" id="IPR001544">
    <property type="entry name" value="Aminotrans_IV"/>
</dbReference>
<dbReference type="Pfam" id="PF01063">
    <property type="entry name" value="Aminotran_4"/>
    <property type="match status" value="1"/>
</dbReference>
<comment type="caution">
    <text evidence="2">The sequence shown here is derived from an EMBL/GenBank/DDBJ whole genome shotgun (WGS) entry which is preliminary data.</text>
</comment>
<dbReference type="OrthoDB" id="3199344at2"/>
<dbReference type="SUPFAM" id="SSF56752">
    <property type="entry name" value="D-aminoacid aminotransferase-like PLP-dependent enzymes"/>
    <property type="match status" value="1"/>
</dbReference>
<dbReference type="Gene3D" id="3.30.470.10">
    <property type="match status" value="1"/>
</dbReference>
<dbReference type="EMBL" id="SZZH01000004">
    <property type="protein sequence ID" value="TKV57682.1"/>
    <property type="molecule type" value="Genomic_DNA"/>
</dbReference>
<dbReference type="Gene3D" id="3.20.10.10">
    <property type="entry name" value="D-amino Acid Aminotransferase, subunit A, domain 2"/>
    <property type="match status" value="1"/>
</dbReference>
<accession>A0A4U6QCK6</accession>
<evidence type="ECO:0000256" key="1">
    <source>
        <dbReference type="ARBA" id="ARBA00009320"/>
    </source>
</evidence>
<keyword evidence="3" id="KW-1185">Reference proteome</keyword>